<feature type="region of interest" description="Disordered" evidence="1">
    <location>
        <begin position="1"/>
        <end position="134"/>
    </location>
</feature>
<feature type="compositionally biased region" description="Low complexity" evidence="1">
    <location>
        <begin position="1"/>
        <end position="11"/>
    </location>
</feature>
<reference evidence="2 3" key="1">
    <citation type="submission" date="2024-02" db="EMBL/GenBank/DDBJ databases">
        <title>A draft genome for the cacao thread blight pathogen Marasmius crinis-equi.</title>
        <authorList>
            <person name="Cohen S.P."/>
            <person name="Baruah I.K."/>
            <person name="Amoako-Attah I."/>
            <person name="Bukari Y."/>
            <person name="Meinhardt L.W."/>
            <person name="Bailey B.A."/>
        </authorList>
    </citation>
    <scope>NUCLEOTIDE SEQUENCE [LARGE SCALE GENOMIC DNA]</scope>
    <source>
        <strain evidence="2 3">GH-76</strain>
    </source>
</reference>
<sequence length="134" mass="14344">MRASSSSSSNSLHHRLSFDHATGVIMLPDDEAWLGPGEGDSDDEDDSEDDYGRQQQRRTSVAFPFPSSTSGLEREGTTEAGGTPTSPGATPPASAASPSRSSRYGTYFHHPERRRTSSQIPGAFPRSSSWTPGT</sequence>
<feature type="compositionally biased region" description="Low complexity" evidence="1">
    <location>
        <begin position="78"/>
        <end position="103"/>
    </location>
</feature>
<evidence type="ECO:0000313" key="2">
    <source>
        <dbReference type="EMBL" id="KAL0576492.1"/>
    </source>
</evidence>
<organism evidence="2 3">
    <name type="scientific">Marasmius crinis-equi</name>
    <dbReference type="NCBI Taxonomy" id="585013"/>
    <lineage>
        <taxon>Eukaryota</taxon>
        <taxon>Fungi</taxon>
        <taxon>Dikarya</taxon>
        <taxon>Basidiomycota</taxon>
        <taxon>Agaricomycotina</taxon>
        <taxon>Agaricomycetes</taxon>
        <taxon>Agaricomycetidae</taxon>
        <taxon>Agaricales</taxon>
        <taxon>Marasmiineae</taxon>
        <taxon>Marasmiaceae</taxon>
        <taxon>Marasmius</taxon>
    </lineage>
</organism>
<protein>
    <submittedName>
        <fullName evidence="2">Uncharacterized protein</fullName>
    </submittedName>
</protein>
<comment type="caution">
    <text evidence="2">The sequence shown here is derived from an EMBL/GenBank/DDBJ whole genome shotgun (WGS) entry which is preliminary data.</text>
</comment>
<dbReference type="Proteomes" id="UP001465976">
    <property type="component" value="Unassembled WGS sequence"/>
</dbReference>
<evidence type="ECO:0000313" key="3">
    <source>
        <dbReference type="Proteomes" id="UP001465976"/>
    </source>
</evidence>
<feature type="compositionally biased region" description="Acidic residues" evidence="1">
    <location>
        <begin position="39"/>
        <end position="49"/>
    </location>
</feature>
<keyword evidence="3" id="KW-1185">Reference proteome</keyword>
<proteinExistence type="predicted"/>
<name>A0ABR3FM59_9AGAR</name>
<gene>
    <name evidence="2" type="ORF">V5O48_005503</name>
</gene>
<dbReference type="EMBL" id="JBAHYK010000220">
    <property type="protein sequence ID" value="KAL0576492.1"/>
    <property type="molecule type" value="Genomic_DNA"/>
</dbReference>
<accession>A0ABR3FM59</accession>
<evidence type="ECO:0000256" key="1">
    <source>
        <dbReference type="SAM" id="MobiDB-lite"/>
    </source>
</evidence>